<accession>A0AAD7T768</accession>
<dbReference type="Proteomes" id="UP001221898">
    <property type="component" value="Unassembled WGS sequence"/>
</dbReference>
<reference evidence="1" key="1">
    <citation type="journal article" date="2023" name="Science">
        <title>Genome structures resolve the early diversification of teleost fishes.</title>
        <authorList>
            <person name="Parey E."/>
            <person name="Louis A."/>
            <person name="Montfort J."/>
            <person name="Bouchez O."/>
            <person name="Roques C."/>
            <person name="Iampietro C."/>
            <person name="Lluch J."/>
            <person name="Castinel A."/>
            <person name="Donnadieu C."/>
            <person name="Desvignes T."/>
            <person name="Floi Bucao C."/>
            <person name="Jouanno E."/>
            <person name="Wen M."/>
            <person name="Mejri S."/>
            <person name="Dirks R."/>
            <person name="Jansen H."/>
            <person name="Henkel C."/>
            <person name="Chen W.J."/>
            <person name="Zahm M."/>
            <person name="Cabau C."/>
            <person name="Klopp C."/>
            <person name="Thompson A.W."/>
            <person name="Robinson-Rechavi M."/>
            <person name="Braasch I."/>
            <person name="Lecointre G."/>
            <person name="Bobe J."/>
            <person name="Postlethwait J.H."/>
            <person name="Berthelot C."/>
            <person name="Roest Crollius H."/>
            <person name="Guiguen Y."/>
        </authorList>
    </citation>
    <scope>NUCLEOTIDE SEQUENCE</scope>
    <source>
        <strain evidence="1">NC1722</strain>
    </source>
</reference>
<gene>
    <name evidence="1" type="ORF">AAFF_G00023690</name>
</gene>
<keyword evidence="2" id="KW-1185">Reference proteome</keyword>
<protein>
    <submittedName>
        <fullName evidence="1">Uncharacterized protein</fullName>
    </submittedName>
</protein>
<evidence type="ECO:0000313" key="1">
    <source>
        <dbReference type="EMBL" id="KAJ8414846.1"/>
    </source>
</evidence>
<sequence>MPQEQHIIYLNQGDGVCPEWQTHRGSAQSPLPSPFQIWICPRGGLCLTCFQGTVPDPGIKVNTGLT</sequence>
<dbReference type="EMBL" id="JAINUG010000011">
    <property type="protein sequence ID" value="KAJ8414846.1"/>
    <property type="molecule type" value="Genomic_DNA"/>
</dbReference>
<organism evidence="1 2">
    <name type="scientific">Aldrovandia affinis</name>
    <dbReference type="NCBI Taxonomy" id="143900"/>
    <lineage>
        <taxon>Eukaryota</taxon>
        <taxon>Metazoa</taxon>
        <taxon>Chordata</taxon>
        <taxon>Craniata</taxon>
        <taxon>Vertebrata</taxon>
        <taxon>Euteleostomi</taxon>
        <taxon>Actinopterygii</taxon>
        <taxon>Neopterygii</taxon>
        <taxon>Teleostei</taxon>
        <taxon>Notacanthiformes</taxon>
        <taxon>Halosauridae</taxon>
        <taxon>Aldrovandia</taxon>
    </lineage>
</organism>
<name>A0AAD7T768_9TELE</name>
<proteinExistence type="predicted"/>
<comment type="caution">
    <text evidence="1">The sequence shown here is derived from an EMBL/GenBank/DDBJ whole genome shotgun (WGS) entry which is preliminary data.</text>
</comment>
<evidence type="ECO:0000313" key="2">
    <source>
        <dbReference type="Proteomes" id="UP001221898"/>
    </source>
</evidence>
<dbReference type="AlphaFoldDB" id="A0AAD7T768"/>